<accession>A0A226DPX5</accession>
<dbReference type="InterPro" id="IPR023561">
    <property type="entry name" value="Carbonic_anhydrase_a-class"/>
</dbReference>
<evidence type="ECO:0000256" key="3">
    <source>
        <dbReference type="ARBA" id="ARBA00012925"/>
    </source>
</evidence>
<comment type="caution">
    <text evidence="10">The sequence shown here is derived from an EMBL/GenBank/DDBJ whole genome shotgun (WGS) entry which is preliminary data.</text>
</comment>
<dbReference type="EMBL" id="LNIX01000014">
    <property type="protein sequence ID" value="OXA46717.1"/>
    <property type="molecule type" value="Genomic_DNA"/>
</dbReference>
<evidence type="ECO:0000313" key="10">
    <source>
        <dbReference type="EMBL" id="OXA46717.1"/>
    </source>
</evidence>
<organism evidence="10 11">
    <name type="scientific">Folsomia candida</name>
    <name type="common">Springtail</name>
    <dbReference type="NCBI Taxonomy" id="158441"/>
    <lineage>
        <taxon>Eukaryota</taxon>
        <taxon>Metazoa</taxon>
        <taxon>Ecdysozoa</taxon>
        <taxon>Arthropoda</taxon>
        <taxon>Hexapoda</taxon>
        <taxon>Collembola</taxon>
        <taxon>Entomobryomorpha</taxon>
        <taxon>Isotomoidea</taxon>
        <taxon>Isotomidae</taxon>
        <taxon>Proisotominae</taxon>
        <taxon>Folsomia</taxon>
    </lineage>
</organism>
<keyword evidence="5 8" id="KW-0862">Zinc</keyword>
<reference evidence="10 11" key="1">
    <citation type="submission" date="2015-12" db="EMBL/GenBank/DDBJ databases">
        <title>The genome of Folsomia candida.</title>
        <authorList>
            <person name="Faddeeva A."/>
            <person name="Derks M.F."/>
            <person name="Anvar Y."/>
            <person name="Smit S."/>
            <person name="Van Straalen N."/>
            <person name="Roelofs D."/>
        </authorList>
    </citation>
    <scope>NUCLEOTIDE SEQUENCE [LARGE SCALE GENOMIC DNA]</scope>
    <source>
        <strain evidence="10 11">VU population</strain>
        <tissue evidence="10">Whole body</tissue>
    </source>
</reference>
<dbReference type="PROSITE" id="PS51144">
    <property type="entry name" value="ALPHA_CA_2"/>
    <property type="match status" value="1"/>
</dbReference>
<dbReference type="SUPFAM" id="SSF51069">
    <property type="entry name" value="Carbonic anhydrase"/>
    <property type="match status" value="1"/>
</dbReference>
<proteinExistence type="inferred from homology"/>
<dbReference type="PROSITE" id="PS00162">
    <property type="entry name" value="ALPHA_CA_1"/>
    <property type="match status" value="1"/>
</dbReference>
<feature type="domain" description="Alpha-carbonic anhydrase" evidence="9">
    <location>
        <begin position="214"/>
        <end position="465"/>
    </location>
</feature>
<comment type="function">
    <text evidence="1 8">Reversible hydration of carbon dioxide.</text>
</comment>
<sequence length="661" mass="75823">MSFLPLRDISPSRFKSSKNYSKFCGDRIRDISSARFKISVTKFGRHRNEDISPKIPIHAKFRGHQIVDNSQTGFKISKNSIFHRNRDISPFGSKFPKNGTFDRHRIHDISPRRLKIRVAKVRRHRIGDNSPRQFKIPKNTKFDRHRIPDISSPRCKIPKNTKFRRHSISDISPPRFKTVTKFHRHRSRLKSINTLLIYFLLIFHVRVASAGSGLKWCYDAASCGPAHWGGLCSSGKKQSPINIPTAKVTARTAVSTRIILNRNYALPKLFFVKNTGHTLQLSINADDKSKCFLLGDGLGKKPYYFSQLHFHWGPNDQVGSEHRISGKTYPLEMHMVHKQIKDPSKIAVISVLFYISPNDNPNLEPILNLAGKVKQPLAVAKTTTSNKITLTKLYPKKMRMFRYAGSLTTPPCSESVVWTVFRDPVPVSAKQMEKFRKLLSFSKKPLTTNFRPVQPTFTSVRKNIFFVRQLKKNGFDDIGDFDEGEDHFGGGDHYQNGIDHNNYHPPQQRPNRPGVIFWGGGFAGYGDATHFHASKEEWDYWHPEQAYHLHNPGEIDSTTSLDDFELDFYQADQWIDLASIYRSKLPPPATEAEPSRSNFLGFAGYGDATHFHASKEEWDYWHPEEAYHLHNPGEIDSTTSLDDFELDFYQADQWIDLASIV</sequence>
<evidence type="ECO:0000256" key="2">
    <source>
        <dbReference type="ARBA" id="ARBA00010718"/>
    </source>
</evidence>
<dbReference type="OrthoDB" id="429145at2759"/>
<comment type="catalytic activity">
    <reaction evidence="7 8">
        <text>hydrogencarbonate + H(+) = CO2 + H2O</text>
        <dbReference type="Rhea" id="RHEA:10748"/>
        <dbReference type="ChEBI" id="CHEBI:15377"/>
        <dbReference type="ChEBI" id="CHEBI:15378"/>
        <dbReference type="ChEBI" id="CHEBI:16526"/>
        <dbReference type="ChEBI" id="CHEBI:17544"/>
        <dbReference type="EC" id="4.2.1.1"/>
    </reaction>
</comment>
<dbReference type="PANTHER" id="PTHR18952:SF265">
    <property type="entry name" value="CARBONIC ANHYDRASE"/>
    <property type="match status" value="1"/>
</dbReference>
<protein>
    <recommendedName>
        <fullName evidence="3 8">Carbonic anhydrase</fullName>
        <ecNumber evidence="3 8">4.2.1.1</ecNumber>
    </recommendedName>
</protein>
<dbReference type="Pfam" id="PF00194">
    <property type="entry name" value="Carb_anhydrase"/>
    <property type="match status" value="1"/>
</dbReference>
<evidence type="ECO:0000256" key="8">
    <source>
        <dbReference type="RuleBase" id="RU367011"/>
    </source>
</evidence>
<dbReference type="GO" id="GO:0004089">
    <property type="term" value="F:carbonate dehydratase activity"/>
    <property type="evidence" value="ECO:0007669"/>
    <property type="project" value="UniProtKB-UniRule"/>
</dbReference>
<evidence type="ECO:0000256" key="6">
    <source>
        <dbReference type="ARBA" id="ARBA00023239"/>
    </source>
</evidence>
<dbReference type="SMART" id="SM01057">
    <property type="entry name" value="Carb_anhydrase"/>
    <property type="match status" value="1"/>
</dbReference>
<dbReference type="InterPro" id="IPR001148">
    <property type="entry name" value="CA_dom"/>
</dbReference>
<evidence type="ECO:0000256" key="1">
    <source>
        <dbReference type="ARBA" id="ARBA00002904"/>
    </source>
</evidence>
<name>A0A226DPX5_FOLCA</name>
<dbReference type="Proteomes" id="UP000198287">
    <property type="component" value="Unassembled WGS sequence"/>
</dbReference>
<comment type="similarity">
    <text evidence="2 8">Belongs to the alpha-carbonic anhydrase family.</text>
</comment>
<keyword evidence="11" id="KW-1185">Reference proteome</keyword>
<dbReference type="PANTHER" id="PTHR18952">
    <property type="entry name" value="CARBONIC ANHYDRASE"/>
    <property type="match status" value="1"/>
</dbReference>
<evidence type="ECO:0000313" key="11">
    <source>
        <dbReference type="Proteomes" id="UP000198287"/>
    </source>
</evidence>
<dbReference type="GO" id="GO:0008270">
    <property type="term" value="F:zinc ion binding"/>
    <property type="evidence" value="ECO:0007669"/>
    <property type="project" value="UniProtKB-UniRule"/>
</dbReference>
<dbReference type="CDD" id="cd00326">
    <property type="entry name" value="alpha_CA"/>
    <property type="match status" value="1"/>
</dbReference>
<evidence type="ECO:0000256" key="5">
    <source>
        <dbReference type="ARBA" id="ARBA00022833"/>
    </source>
</evidence>
<evidence type="ECO:0000256" key="4">
    <source>
        <dbReference type="ARBA" id="ARBA00022723"/>
    </source>
</evidence>
<dbReference type="Gene3D" id="3.10.200.10">
    <property type="entry name" value="Alpha carbonic anhydrase"/>
    <property type="match status" value="1"/>
</dbReference>
<dbReference type="EC" id="4.2.1.1" evidence="3 8"/>
<evidence type="ECO:0000259" key="9">
    <source>
        <dbReference type="PROSITE" id="PS51144"/>
    </source>
</evidence>
<comment type="cofactor">
    <cofactor evidence="8">
        <name>Zn(2+)</name>
        <dbReference type="ChEBI" id="CHEBI:29105"/>
    </cofactor>
</comment>
<dbReference type="STRING" id="158441.A0A226DPX5"/>
<keyword evidence="6 8" id="KW-0456">Lyase</keyword>
<dbReference type="InterPro" id="IPR018338">
    <property type="entry name" value="Carbonic_anhydrase_a-class_CS"/>
</dbReference>
<dbReference type="InterPro" id="IPR036398">
    <property type="entry name" value="CA_dom_sf"/>
</dbReference>
<gene>
    <name evidence="10" type="ORF">Fcan01_18327</name>
</gene>
<dbReference type="AlphaFoldDB" id="A0A226DPX5"/>
<evidence type="ECO:0000256" key="7">
    <source>
        <dbReference type="ARBA" id="ARBA00048348"/>
    </source>
</evidence>
<keyword evidence="4 8" id="KW-0479">Metal-binding</keyword>